<evidence type="ECO:0000256" key="3">
    <source>
        <dbReference type="ARBA" id="ARBA00022723"/>
    </source>
</evidence>
<name>A0ABR1VET8_9PEZI</name>
<gene>
    <name evidence="10" type="ORF">PG994_006336</name>
</gene>
<dbReference type="GeneID" id="92090808"/>
<feature type="compositionally biased region" description="Polar residues" evidence="8">
    <location>
        <begin position="342"/>
        <end position="351"/>
    </location>
</feature>
<dbReference type="Proteomes" id="UP001480595">
    <property type="component" value="Unassembled WGS sequence"/>
</dbReference>
<protein>
    <recommendedName>
        <fullName evidence="2">tyrosinase</fullName>
        <ecNumber evidence="2">1.14.18.1</ecNumber>
    </recommendedName>
</protein>
<keyword evidence="11" id="KW-1185">Reference proteome</keyword>
<evidence type="ECO:0000313" key="11">
    <source>
        <dbReference type="Proteomes" id="UP001480595"/>
    </source>
</evidence>
<keyword evidence="4" id="KW-0186">Copper</keyword>
<keyword evidence="5" id="KW-0470">Melanin biosynthesis</keyword>
<sequence>MLITDHSYFAMALASYVIPAVAQGQPVPVIGLATGINPITGERPARKNVNDLQAAGGPACRGPGRTDEKTRDLYILGLSELQNKSESDPLSYFQISGIHGRPFIPWNGVENFTVSENDTMGFCPHDSSASYKAAAKSFRIPYWDWAADYRLPASVIDQRITTKREPDENGRNQYDVINNALASAALQDQVTPANEKKYRVFTSAKDYETMASTQDKGASFEGPHDNVHMDIGAIMYQTDYSAFDPIFWLHHANVDRLFALWQAVYYNNTYQTQSRTMDGGLYATPPGNVTGDSPLKPFYRGDDPTSFHTGKTAAAITTFGYTYPRSTTGRSRARRRASRSSHSNGTNGLVSAQQRGGGASAAHRRARRGQQATKKKEYYAQISVERSELQLPCTLSVMLGDDKAGQMSLLSMPTSGITHAEVPLTRAVGRALASDTAAKNNNVLASDAAFVAARLGQLFRMEIRKADGTVIPIESVPSLSVQVEGEDVVVASHIEEFPKYGAVTRLPGVGLGKLARRDAATRL</sequence>
<dbReference type="InterPro" id="IPR002227">
    <property type="entry name" value="Tyrosinase_Cu-bd"/>
</dbReference>
<dbReference type="Pfam" id="PF00264">
    <property type="entry name" value="Tyrosinase"/>
    <property type="match status" value="1"/>
</dbReference>
<dbReference type="RefSeq" id="XP_066717014.1">
    <property type="nucleotide sequence ID" value="XM_066857745.1"/>
</dbReference>
<comment type="catalytic activity">
    <reaction evidence="7">
        <text>L-tyrosine + O2 = L-dopaquinone + H2O</text>
        <dbReference type="Rhea" id="RHEA:18117"/>
        <dbReference type="ChEBI" id="CHEBI:15377"/>
        <dbReference type="ChEBI" id="CHEBI:15379"/>
        <dbReference type="ChEBI" id="CHEBI:57924"/>
        <dbReference type="ChEBI" id="CHEBI:58315"/>
        <dbReference type="EC" id="1.14.18.1"/>
    </reaction>
</comment>
<dbReference type="PANTHER" id="PTHR11474:SF76">
    <property type="entry name" value="SHKT DOMAIN-CONTAINING PROTEIN"/>
    <property type="match status" value="1"/>
</dbReference>
<evidence type="ECO:0000259" key="9">
    <source>
        <dbReference type="PROSITE" id="PS00498"/>
    </source>
</evidence>
<comment type="similarity">
    <text evidence="1">Belongs to the tyrosinase family.</text>
</comment>
<dbReference type="Gene3D" id="1.10.1280.10">
    <property type="entry name" value="Di-copper center containing domain from catechol oxidase"/>
    <property type="match status" value="2"/>
</dbReference>
<accession>A0ABR1VET8</accession>
<dbReference type="InterPro" id="IPR050316">
    <property type="entry name" value="Tyrosinase/Hemocyanin"/>
</dbReference>
<organism evidence="10 11">
    <name type="scientific">Apiospora phragmitis</name>
    <dbReference type="NCBI Taxonomy" id="2905665"/>
    <lineage>
        <taxon>Eukaryota</taxon>
        <taxon>Fungi</taxon>
        <taxon>Dikarya</taxon>
        <taxon>Ascomycota</taxon>
        <taxon>Pezizomycotina</taxon>
        <taxon>Sordariomycetes</taxon>
        <taxon>Xylariomycetidae</taxon>
        <taxon>Amphisphaeriales</taxon>
        <taxon>Apiosporaceae</taxon>
        <taxon>Apiospora</taxon>
    </lineage>
</organism>
<keyword evidence="3" id="KW-0479">Metal-binding</keyword>
<feature type="domain" description="Tyrosinase copper-binding" evidence="9">
    <location>
        <begin position="244"/>
        <end position="255"/>
    </location>
</feature>
<dbReference type="PROSITE" id="PS00498">
    <property type="entry name" value="TYROSINASE_2"/>
    <property type="match status" value="1"/>
</dbReference>
<evidence type="ECO:0000313" key="10">
    <source>
        <dbReference type="EMBL" id="KAK8069720.1"/>
    </source>
</evidence>
<comment type="catalytic activity">
    <reaction evidence="6">
        <text>2 L-dopa + O2 = 2 L-dopaquinone + 2 H2O</text>
        <dbReference type="Rhea" id="RHEA:34287"/>
        <dbReference type="ChEBI" id="CHEBI:15377"/>
        <dbReference type="ChEBI" id="CHEBI:15379"/>
        <dbReference type="ChEBI" id="CHEBI:57504"/>
        <dbReference type="ChEBI" id="CHEBI:57924"/>
        <dbReference type="EC" id="1.14.18.1"/>
    </reaction>
</comment>
<dbReference type="EC" id="1.14.18.1" evidence="2"/>
<evidence type="ECO:0000256" key="5">
    <source>
        <dbReference type="ARBA" id="ARBA00023101"/>
    </source>
</evidence>
<evidence type="ECO:0000256" key="4">
    <source>
        <dbReference type="ARBA" id="ARBA00023008"/>
    </source>
</evidence>
<dbReference type="PANTHER" id="PTHR11474">
    <property type="entry name" value="TYROSINASE FAMILY MEMBER"/>
    <property type="match status" value="1"/>
</dbReference>
<evidence type="ECO:0000256" key="2">
    <source>
        <dbReference type="ARBA" id="ARBA00011906"/>
    </source>
</evidence>
<dbReference type="SUPFAM" id="SSF48056">
    <property type="entry name" value="Di-copper centre-containing domain"/>
    <property type="match status" value="1"/>
</dbReference>
<feature type="region of interest" description="Disordered" evidence="8">
    <location>
        <begin position="323"/>
        <end position="374"/>
    </location>
</feature>
<evidence type="ECO:0000256" key="7">
    <source>
        <dbReference type="ARBA" id="ARBA00048881"/>
    </source>
</evidence>
<evidence type="ECO:0000256" key="6">
    <source>
        <dbReference type="ARBA" id="ARBA00048233"/>
    </source>
</evidence>
<evidence type="ECO:0000256" key="8">
    <source>
        <dbReference type="SAM" id="MobiDB-lite"/>
    </source>
</evidence>
<reference evidence="10 11" key="1">
    <citation type="submission" date="2023-01" db="EMBL/GenBank/DDBJ databases">
        <title>Analysis of 21 Apiospora genomes using comparative genomics revels a genus with tremendous synthesis potential of carbohydrate active enzymes and secondary metabolites.</title>
        <authorList>
            <person name="Sorensen T."/>
        </authorList>
    </citation>
    <scope>NUCLEOTIDE SEQUENCE [LARGE SCALE GENOMIC DNA]</scope>
    <source>
        <strain evidence="10 11">CBS 135458</strain>
    </source>
</reference>
<evidence type="ECO:0000256" key="1">
    <source>
        <dbReference type="ARBA" id="ARBA00009928"/>
    </source>
</evidence>
<comment type="caution">
    <text evidence="10">The sequence shown here is derived from an EMBL/GenBank/DDBJ whole genome shotgun (WGS) entry which is preliminary data.</text>
</comment>
<dbReference type="InterPro" id="IPR008922">
    <property type="entry name" value="Di-copper_centre_dom_sf"/>
</dbReference>
<dbReference type="PRINTS" id="PR00092">
    <property type="entry name" value="TYROSINASE"/>
</dbReference>
<dbReference type="EMBL" id="JAQQWL010000006">
    <property type="protein sequence ID" value="KAK8069720.1"/>
    <property type="molecule type" value="Genomic_DNA"/>
</dbReference>
<proteinExistence type="inferred from homology"/>